<sequence>MGVQSIFVFDGPGANPYPSSCSLVSGSCTCANRSDQLLRLTTWGRKDCTQRLREYFYFEAKQRKVDMNPLTWAVSRSNV</sequence>
<reference evidence="2" key="1">
    <citation type="submission" date="2022-11" db="UniProtKB">
        <authorList>
            <consortium name="WormBaseParasite"/>
        </authorList>
    </citation>
    <scope>IDENTIFICATION</scope>
</reference>
<evidence type="ECO:0000313" key="2">
    <source>
        <dbReference type="WBParaSite" id="jg15688"/>
    </source>
</evidence>
<organism evidence="1 2">
    <name type="scientific">Ditylenchus dipsaci</name>
    <dbReference type="NCBI Taxonomy" id="166011"/>
    <lineage>
        <taxon>Eukaryota</taxon>
        <taxon>Metazoa</taxon>
        <taxon>Ecdysozoa</taxon>
        <taxon>Nematoda</taxon>
        <taxon>Chromadorea</taxon>
        <taxon>Rhabditida</taxon>
        <taxon>Tylenchina</taxon>
        <taxon>Tylenchomorpha</taxon>
        <taxon>Sphaerularioidea</taxon>
        <taxon>Anguinidae</taxon>
        <taxon>Anguininae</taxon>
        <taxon>Ditylenchus</taxon>
    </lineage>
</organism>
<dbReference type="WBParaSite" id="jg15688">
    <property type="protein sequence ID" value="jg15688"/>
    <property type="gene ID" value="jg15688"/>
</dbReference>
<proteinExistence type="predicted"/>
<name>A0A915D554_9BILA</name>
<dbReference type="AlphaFoldDB" id="A0A915D554"/>
<keyword evidence="1" id="KW-1185">Reference proteome</keyword>
<dbReference type="Proteomes" id="UP000887574">
    <property type="component" value="Unplaced"/>
</dbReference>
<evidence type="ECO:0000313" key="1">
    <source>
        <dbReference type="Proteomes" id="UP000887574"/>
    </source>
</evidence>
<accession>A0A915D554</accession>
<protein>
    <submittedName>
        <fullName evidence="2">XPG N-terminal domain-containing protein</fullName>
    </submittedName>
</protein>